<name>A0A5T3RGP7_SALER</name>
<comment type="caution">
    <text evidence="1">The sequence shown here is derived from an EMBL/GenBank/DDBJ whole genome shotgun (WGS) entry which is preliminary data.</text>
</comment>
<protein>
    <submittedName>
        <fullName evidence="1">Uncharacterized protein</fullName>
    </submittedName>
</protein>
<sequence>MANSLLETCNNWQIRRAELLARNPDIAMTVDHLDFLIERTVRSAIEIAHRVDWDFREAERVSKEVSAAGIGVNGE</sequence>
<dbReference type="AlphaFoldDB" id="A0A5T3RGP7"/>
<proteinExistence type="predicted"/>
<gene>
    <name evidence="1" type="ORF">EKX87_15915</name>
</gene>
<reference evidence="1" key="1">
    <citation type="submission" date="2018-12" db="EMBL/GenBank/DDBJ databases">
        <authorList>
            <consortium name="PulseNet: The National Subtyping Network for Foodborne Disease Surveillance"/>
            <person name="Tarr C.L."/>
            <person name="Trees E."/>
            <person name="Katz L.S."/>
            <person name="Carleton-Romer H.A."/>
            <person name="Stroika S."/>
            <person name="Kucerova Z."/>
            <person name="Roache K.F."/>
            <person name="Sabol A.L."/>
            <person name="Besser J."/>
            <person name="Gerner-Smidt P."/>
        </authorList>
    </citation>
    <scope>NUCLEOTIDE SEQUENCE</scope>
    <source>
        <strain evidence="1">PNUSAS064340</strain>
    </source>
</reference>
<evidence type="ECO:0000313" key="1">
    <source>
        <dbReference type="EMBL" id="EAN7516779.1"/>
    </source>
</evidence>
<dbReference type="EMBL" id="AACZBH010000040">
    <property type="protein sequence ID" value="EAN7516779.1"/>
    <property type="molecule type" value="Genomic_DNA"/>
</dbReference>
<accession>A0A5T3RGP7</accession>
<organism evidence="1">
    <name type="scientific">Salmonella enterica</name>
    <name type="common">Salmonella choleraesuis</name>
    <dbReference type="NCBI Taxonomy" id="28901"/>
    <lineage>
        <taxon>Bacteria</taxon>
        <taxon>Pseudomonadati</taxon>
        <taxon>Pseudomonadota</taxon>
        <taxon>Gammaproteobacteria</taxon>
        <taxon>Enterobacterales</taxon>
        <taxon>Enterobacteriaceae</taxon>
        <taxon>Salmonella</taxon>
    </lineage>
</organism>